<evidence type="ECO:0000313" key="3">
    <source>
        <dbReference type="EMBL" id="KAL3511724.1"/>
    </source>
</evidence>
<dbReference type="Gene3D" id="3.40.50.1110">
    <property type="entry name" value="SGNH hydrolase"/>
    <property type="match status" value="1"/>
</dbReference>
<comment type="similarity">
    <text evidence="1">Belongs to the 'GDSL' lipolytic enzyme family.</text>
</comment>
<evidence type="ECO:0000256" key="2">
    <source>
        <dbReference type="SAM" id="SignalP"/>
    </source>
</evidence>
<organism evidence="3 4">
    <name type="scientific">Cinchona calisaya</name>
    <dbReference type="NCBI Taxonomy" id="153742"/>
    <lineage>
        <taxon>Eukaryota</taxon>
        <taxon>Viridiplantae</taxon>
        <taxon>Streptophyta</taxon>
        <taxon>Embryophyta</taxon>
        <taxon>Tracheophyta</taxon>
        <taxon>Spermatophyta</taxon>
        <taxon>Magnoliopsida</taxon>
        <taxon>eudicotyledons</taxon>
        <taxon>Gunneridae</taxon>
        <taxon>Pentapetalae</taxon>
        <taxon>asterids</taxon>
        <taxon>lamiids</taxon>
        <taxon>Gentianales</taxon>
        <taxon>Rubiaceae</taxon>
        <taxon>Cinchonoideae</taxon>
        <taxon>Cinchoneae</taxon>
        <taxon>Cinchona</taxon>
    </lineage>
</organism>
<dbReference type="AlphaFoldDB" id="A0ABD2YWN7"/>
<dbReference type="InterPro" id="IPR035669">
    <property type="entry name" value="SGNH_plant_lipase-like"/>
</dbReference>
<keyword evidence="4" id="KW-1185">Reference proteome</keyword>
<dbReference type="EMBL" id="JBJUIK010000011">
    <property type="protein sequence ID" value="KAL3511724.1"/>
    <property type="molecule type" value="Genomic_DNA"/>
</dbReference>
<evidence type="ECO:0000256" key="1">
    <source>
        <dbReference type="ARBA" id="ARBA00008668"/>
    </source>
</evidence>
<dbReference type="InterPro" id="IPR036514">
    <property type="entry name" value="SGNH_hydro_sf"/>
</dbReference>
<name>A0ABD2YWN7_9GENT</name>
<protein>
    <recommendedName>
        <fullName evidence="5">GDSL esterase/lipase APG</fullName>
    </recommendedName>
</protein>
<evidence type="ECO:0008006" key="5">
    <source>
        <dbReference type="Google" id="ProtNLM"/>
    </source>
</evidence>
<proteinExistence type="inferred from homology"/>
<accession>A0ABD2YWN7</accession>
<dbReference type="PANTHER" id="PTHR45642:SF35">
    <property type="entry name" value="GDSL ESTERASE_LIPASE APG"/>
    <property type="match status" value="1"/>
</dbReference>
<evidence type="ECO:0000313" key="4">
    <source>
        <dbReference type="Proteomes" id="UP001630127"/>
    </source>
</evidence>
<dbReference type="Proteomes" id="UP001630127">
    <property type="component" value="Unassembled WGS sequence"/>
</dbReference>
<dbReference type="PANTHER" id="PTHR45642">
    <property type="entry name" value="GDSL ESTERASE/LIPASE EXL3"/>
    <property type="match status" value="1"/>
</dbReference>
<dbReference type="InterPro" id="IPR050592">
    <property type="entry name" value="GDSL_lipolytic_enzyme"/>
</dbReference>
<gene>
    <name evidence="3" type="ORF">ACH5RR_024441</name>
</gene>
<dbReference type="Pfam" id="PF00657">
    <property type="entry name" value="Lipase_GDSL"/>
    <property type="match status" value="1"/>
</dbReference>
<feature type="signal peptide" evidence="2">
    <location>
        <begin position="1"/>
        <end position="24"/>
    </location>
</feature>
<dbReference type="CDD" id="cd01837">
    <property type="entry name" value="SGNH_plant_lipase_like"/>
    <property type="match status" value="1"/>
</dbReference>
<sequence>MGIKTKEAFAFIYALAFAITTANAQPLVPALIAFGDSAVDVGNNNYIRTFFKANHPPYGRDFTGHQATGRFCNGKLATDFTADILGFASYPPAYLSPQASGKNLLTGANFGSAGAGYDEKTSFINQAISLSQQFKYFKEYQNKLEKVTGKIQAASIIRDALYVMGAGDADFLQNYYFNPKLNKVYTPAQYSSYLVSIFSNFLKELYGLGARRIGVISLSPLGCLPAVRTLFGSHQCGCVAKMNIDAQEFNKKLNSTASHLQKQLPGLKLAVFDIFKPLYDVVNFPSKHGFTEASRGCCRTGTVGKTVFLCNLKSPGTCRNATQYVFWDGVHPTEAANQV</sequence>
<reference evidence="3 4" key="1">
    <citation type="submission" date="2024-11" db="EMBL/GenBank/DDBJ databases">
        <title>A near-complete genome assembly of Cinchona calisaya.</title>
        <authorList>
            <person name="Lian D.C."/>
            <person name="Zhao X.W."/>
            <person name="Wei L."/>
        </authorList>
    </citation>
    <scope>NUCLEOTIDE SEQUENCE [LARGE SCALE GENOMIC DNA]</scope>
    <source>
        <tissue evidence="3">Nenye</tissue>
    </source>
</reference>
<dbReference type="InterPro" id="IPR001087">
    <property type="entry name" value="GDSL"/>
</dbReference>
<keyword evidence="2" id="KW-0732">Signal</keyword>
<comment type="caution">
    <text evidence="3">The sequence shown here is derived from an EMBL/GenBank/DDBJ whole genome shotgun (WGS) entry which is preliminary data.</text>
</comment>
<dbReference type="FunFam" id="3.40.50.1110:FF:000003">
    <property type="entry name" value="GDSL esterase/lipase APG"/>
    <property type="match status" value="1"/>
</dbReference>
<feature type="chain" id="PRO_5044871841" description="GDSL esterase/lipase APG" evidence="2">
    <location>
        <begin position="25"/>
        <end position="339"/>
    </location>
</feature>